<reference evidence="1" key="2">
    <citation type="journal article" date="2020" name="Microorganisms">
        <title>Osmotic Adaptation and Compatible Solute Biosynthesis of Phototrophic Bacteria as Revealed from Genome Analyses.</title>
        <authorList>
            <person name="Imhoff J.F."/>
            <person name="Rahn T."/>
            <person name="Kunzel S."/>
            <person name="Keller A."/>
            <person name="Neulinger S.C."/>
        </authorList>
    </citation>
    <scope>NUCLEOTIDE SEQUENCE</scope>
    <source>
        <strain evidence="1">DSM 9154</strain>
    </source>
</reference>
<reference evidence="1" key="1">
    <citation type="submission" date="2017-08" db="EMBL/GenBank/DDBJ databases">
        <authorList>
            <person name="Imhoff J.F."/>
            <person name="Rahn T."/>
            <person name="Kuenzel S."/>
            <person name="Neulinger S.C."/>
        </authorList>
    </citation>
    <scope>NUCLEOTIDE SEQUENCE</scope>
    <source>
        <strain evidence="1">DSM 9154</strain>
    </source>
</reference>
<dbReference type="Proteomes" id="UP000778970">
    <property type="component" value="Unassembled WGS sequence"/>
</dbReference>
<organism evidence="1 2">
    <name type="scientific">Rhodovibrio salinarum</name>
    <dbReference type="NCBI Taxonomy" id="1087"/>
    <lineage>
        <taxon>Bacteria</taxon>
        <taxon>Pseudomonadati</taxon>
        <taxon>Pseudomonadota</taxon>
        <taxon>Alphaproteobacteria</taxon>
        <taxon>Rhodospirillales</taxon>
        <taxon>Rhodovibrionaceae</taxon>
        <taxon>Rhodovibrio</taxon>
    </lineage>
</organism>
<dbReference type="AlphaFoldDB" id="A0A934V354"/>
<gene>
    <name evidence="1" type="ORF">CKO21_18850</name>
</gene>
<dbReference type="Pfam" id="PF15937">
    <property type="entry name" value="PrlF_antitoxin"/>
    <property type="match status" value="1"/>
</dbReference>
<dbReference type="Gene3D" id="2.10.260.10">
    <property type="match status" value="1"/>
</dbReference>
<dbReference type="EMBL" id="NRRE01000035">
    <property type="protein sequence ID" value="MBK1699311.1"/>
    <property type="molecule type" value="Genomic_DNA"/>
</dbReference>
<accession>A0A934V354</accession>
<evidence type="ECO:0000313" key="2">
    <source>
        <dbReference type="Proteomes" id="UP000778970"/>
    </source>
</evidence>
<proteinExistence type="predicted"/>
<dbReference type="GO" id="GO:0097351">
    <property type="term" value="F:toxin sequestering activity"/>
    <property type="evidence" value="ECO:0007669"/>
    <property type="project" value="InterPro"/>
</dbReference>
<dbReference type="SUPFAM" id="SSF89447">
    <property type="entry name" value="AbrB/MazE/MraZ-like"/>
    <property type="match status" value="1"/>
</dbReference>
<comment type="caution">
    <text evidence="1">The sequence shown here is derived from an EMBL/GenBank/DDBJ whole genome shotgun (WGS) entry which is preliminary data.</text>
</comment>
<sequence>MGTKDSVTSTLTDRYQTTVPEAVRRALKLSKRDQIAYTIRPDGSVELRRADAEAADPVLETFLTFLARDMQNHPERLQQIDTDLAERVNGLVGNIEVDLDQPLPAEEE</sequence>
<dbReference type="InterPro" id="IPR037914">
    <property type="entry name" value="SpoVT-AbrB_sf"/>
</dbReference>
<dbReference type="GO" id="GO:0003700">
    <property type="term" value="F:DNA-binding transcription factor activity"/>
    <property type="evidence" value="ECO:0007669"/>
    <property type="project" value="InterPro"/>
</dbReference>
<dbReference type="RefSeq" id="WP_027287577.1">
    <property type="nucleotide sequence ID" value="NZ_NRRE01000035.1"/>
</dbReference>
<evidence type="ECO:0000313" key="1">
    <source>
        <dbReference type="EMBL" id="MBK1699311.1"/>
    </source>
</evidence>
<keyword evidence="2" id="KW-1185">Reference proteome</keyword>
<name>A0A934V354_9PROT</name>
<protein>
    <submittedName>
        <fullName evidence="1">Regulator</fullName>
    </submittedName>
</protein>
<dbReference type="NCBIfam" id="NF007429">
    <property type="entry name" value="PRK09974.1"/>
    <property type="match status" value="1"/>
</dbReference>
<dbReference type="GO" id="GO:0001558">
    <property type="term" value="P:regulation of cell growth"/>
    <property type="evidence" value="ECO:0007669"/>
    <property type="project" value="InterPro"/>
</dbReference>
<dbReference type="InterPro" id="IPR031848">
    <property type="entry name" value="PrlF_antitoxin"/>
</dbReference>